<dbReference type="RefSeq" id="WP_055681512.1">
    <property type="nucleotide sequence ID" value="NZ_CXPG01000012.1"/>
</dbReference>
<dbReference type="AlphaFoldDB" id="A0A0M6XMA5"/>
<accession>A0A0M6XMA5</accession>
<protein>
    <recommendedName>
        <fullName evidence="4">Terminase small subunit</fullName>
    </recommendedName>
</protein>
<evidence type="ECO:0008006" key="4">
    <source>
        <dbReference type="Google" id="ProtNLM"/>
    </source>
</evidence>
<sequence>MMHPHASEPSPEFKRAFLERLVEVGNVTVACAQLGLPRPNVYYWKHRDDDFRRGWDIAMAIFQDQLTNDVMDTARELGLGRWKQATDEDGEPVLNDDFEPVLILDVSHVDARILSKLIDKRVPNVDGPAQTNLQVNTTVNNRLPSRPRLVQPERAVRSSVVTSGRPGGRHGVEDAEFVQGSPQETGGYADD</sequence>
<dbReference type="OrthoDB" id="7874991at2"/>
<keyword evidence="3" id="KW-1185">Reference proteome</keyword>
<dbReference type="Proteomes" id="UP000048908">
    <property type="component" value="Unassembled WGS sequence"/>
</dbReference>
<reference evidence="2 3" key="1">
    <citation type="submission" date="2015-07" db="EMBL/GenBank/DDBJ databases">
        <authorList>
            <person name="Noorani M."/>
        </authorList>
    </citation>
    <scope>NUCLEOTIDE SEQUENCE [LARGE SCALE GENOMIC DNA]</scope>
    <source>
        <strain evidence="2 3">CECT 5088</strain>
    </source>
</reference>
<proteinExistence type="predicted"/>
<evidence type="ECO:0000313" key="3">
    <source>
        <dbReference type="Proteomes" id="UP000048908"/>
    </source>
</evidence>
<name>A0A0M6XMA5_9RHOB</name>
<organism evidence="2 3">
    <name type="scientific">Jannaschia rubra</name>
    <dbReference type="NCBI Taxonomy" id="282197"/>
    <lineage>
        <taxon>Bacteria</taxon>
        <taxon>Pseudomonadati</taxon>
        <taxon>Pseudomonadota</taxon>
        <taxon>Alphaproteobacteria</taxon>
        <taxon>Rhodobacterales</taxon>
        <taxon>Roseobacteraceae</taxon>
        <taxon>Jannaschia</taxon>
    </lineage>
</organism>
<dbReference type="EMBL" id="CXPG01000012">
    <property type="protein sequence ID" value="CTQ32058.1"/>
    <property type="molecule type" value="Genomic_DNA"/>
</dbReference>
<gene>
    <name evidence="2" type="ORF">JAN5088_00819</name>
</gene>
<dbReference type="Gene3D" id="1.10.10.60">
    <property type="entry name" value="Homeodomain-like"/>
    <property type="match status" value="1"/>
</dbReference>
<feature type="region of interest" description="Disordered" evidence="1">
    <location>
        <begin position="152"/>
        <end position="191"/>
    </location>
</feature>
<evidence type="ECO:0000313" key="2">
    <source>
        <dbReference type="EMBL" id="CTQ32058.1"/>
    </source>
</evidence>
<evidence type="ECO:0000256" key="1">
    <source>
        <dbReference type="SAM" id="MobiDB-lite"/>
    </source>
</evidence>